<evidence type="ECO:0000313" key="2">
    <source>
        <dbReference type="Proteomes" id="UP000628775"/>
    </source>
</evidence>
<proteinExistence type="predicted"/>
<comment type="caution">
    <text evidence="1">The sequence shown here is derived from an EMBL/GenBank/DDBJ whole genome shotgun (WGS) entry which is preliminary data.</text>
</comment>
<reference evidence="1" key="1">
    <citation type="journal article" date="2014" name="Int. J. Syst. Evol. Microbiol.">
        <title>Complete genome sequence of Corynebacterium casei LMG S-19264T (=DSM 44701T), isolated from a smear-ripened cheese.</title>
        <authorList>
            <consortium name="US DOE Joint Genome Institute (JGI-PGF)"/>
            <person name="Walter F."/>
            <person name="Albersmeier A."/>
            <person name="Kalinowski J."/>
            <person name="Ruckert C."/>
        </authorList>
    </citation>
    <scope>NUCLEOTIDE SEQUENCE</scope>
    <source>
        <strain evidence="1">CGMCC 1.15371</strain>
    </source>
</reference>
<evidence type="ECO:0000313" key="1">
    <source>
        <dbReference type="EMBL" id="GGE48928.1"/>
    </source>
</evidence>
<keyword evidence="2" id="KW-1185">Reference proteome</keyword>
<reference evidence="1" key="2">
    <citation type="submission" date="2020-09" db="EMBL/GenBank/DDBJ databases">
        <authorList>
            <person name="Sun Q."/>
            <person name="Zhou Y."/>
        </authorList>
    </citation>
    <scope>NUCLEOTIDE SEQUENCE</scope>
    <source>
        <strain evidence="1">CGMCC 1.15371</strain>
    </source>
</reference>
<dbReference type="EMBL" id="BMIR01000015">
    <property type="protein sequence ID" value="GGE48928.1"/>
    <property type="molecule type" value="Genomic_DNA"/>
</dbReference>
<dbReference type="RefSeq" id="WP_188695839.1">
    <property type="nucleotide sequence ID" value="NZ_BMIR01000015.1"/>
</dbReference>
<organism evidence="1 2">
    <name type="scientific">Pullulanibacillus camelliae</name>
    <dbReference type="NCBI Taxonomy" id="1707096"/>
    <lineage>
        <taxon>Bacteria</taxon>
        <taxon>Bacillati</taxon>
        <taxon>Bacillota</taxon>
        <taxon>Bacilli</taxon>
        <taxon>Bacillales</taxon>
        <taxon>Sporolactobacillaceae</taxon>
        <taxon>Pullulanibacillus</taxon>
    </lineage>
</organism>
<evidence type="ECO:0008006" key="3">
    <source>
        <dbReference type="Google" id="ProtNLM"/>
    </source>
</evidence>
<name>A0A8J3DY13_9BACL</name>
<sequence length="104" mass="12243">MNKQFYYVTVATGEVLPDKTLSEWEFEIEATPEEASQLEGVLKQADREAWANFWQAHIPFKEYRHFQQIDDYDHDLKCVYEMLHTLGTPETKEHIASMGILDFT</sequence>
<protein>
    <recommendedName>
        <fullName evidence="3">Hydrolase</fullName>
    </recommendedName>
</protein>
<gene>
    <name evidence="1" type="ORF">GCM10011391_29700</name>
</gene>
<accession>A0A8J3DY13</accession>
<dbReference type="Proteomes" id="UP000628775">
    <property type="component" value="Unassembled WGS sequence"/>
</dbReference>
<dbReference type="AlphaFoldDB" id="A0A8J3DY13"/>